<evidence type="ECO:0000256" key="1">
    <source>
        <dbReference type="SAM" id="MobiDB-lite"/>
    </source>
</evidence>
<gene>
    <name evidence="2" type="ORF">OGATHE_003094</name>
</gene>
<evidence type="ECO:0000313" key="2">
    <source>
        <dbReference type="EMBL" id="KAH3667571.1"/>
    </source>
</evidence>
<reference evidence="2" key="1">
    <citation type="journal article" date="2021" name="Open Biol.">
        <title>Shared evolutionary footprints suggest mitochondrial oxidative damage underlies multiple complex I losses in fungi.</title>
        <authorList>
            <person name="Schikora-Tamarit M.A."/>
            <person name="Marcet-Houben M."/>
            <person name="Nosek J."/>
            <person name="Gabaldon T."/>
        </authorList>
    </citation>
    <scope>NUCLEOTIDE SEQUENCE</scope>
    <source>
        <strain evidence="2">NCAIM Y.01608</strain>
    </source>
</reference>
<dbReference type="AlphaFoldDB" id="A0A9P8P9F4"/>
<reference evidence="2" key="2">
    <citation type="submission" date="2021-01" db="EMBL/GenBank/DDBJ databases">
        <authorList>
            <person name="Schikora-Tamarit M.A."/>
        </authorList>
    </citation>
    <scope>NUCLEOTIDE SEQUENCE</scope>
    <source>
        <strain evidence="2">NCAIM Y.01608</strain>
    </source>
</reference>
<feature type="compositionally biased region" description="Basic and acidic residues" evidence="1">
    <location>
        <begin position="226"/>
        <end position="263"/>
    </location>
</feature>
<proteinExistence type="predicted"/>
<name>A0A9P8P9F4_9ASCO</name>
<evidence type="ECO:0000313" key="3">
    <source>
        <dbReference type="Proteomes" id="UP000788993"/>
    </source>
</evidence>
<sequence>MIVIWSEEPEQTRQFISGEELIETQDNFYEVLRFLSRHHLGFGKYNKNDPQAYQVVVKLLWEDSKLNTAHKKVFQSYEDNLRQCGLIYAIKLPYRWTLVWVKIHNSKYVEIHQIDTKPREIGRLKETNLDEIKRNICLMLSLETTDDLAFSFRYWMPVMEDENLSNEALLIINLKQILEGYQWHGYGLKCETLKFNYHALVTGFNDFRRAFHTHLVEGSPEPQEVMEVHEKTPEPAKRPPTEDLPLRKRTRRGGEEEQTPKAKEVKEKVVDTVMHENQPCYVTVENLEQIKQEIKYDPKKLKQMVKDFQTKYEEIQAKFYSRWARQSGSNDVDEEDESSFSMYGPTQAEYEILISQEVVATKTLLKKLSHMDIFPNQQQMRAISNARRWINQRFKYDPSTKTVQYLRDSNVVIPDYLDIPYIVIATHLHFDCLPPLLTYNHVRRNWYISKKTVDYIIAQCEYCKH</sequence>
<dbReference type="EMBL" id="JAEUBD010001062">
    <property type="protein sequence ID" value="KAH3667571.1"/>
    <property type="molecule type" value="Genomic_DNA"/>
</dbReference>
<keyword evidence="3" id="KW-1185">Reference proteome</keyword>
<accession>A0A9P8P9F4</accession>
<comment type="caution">
    <text evidence="2">The sequence shown here is derived from an EMBL/GenBank/DDBJ whole genome shotgun (WGS) entry which is preliminary data.</text>
</comment>
<protein>
    <submittedName>
        <fullName evidence="2">Uncharacterized protein</fullName>
    </submittedName>
</protein>
<dbReference type="Proteomes" id="UP000788993">
    <property type="component" value="Unassembled WGS sequence"/>
</dbReference>
<organism evidence="2 3">
    <name type="scientific">Ogataea polymorpha</name>
    <dbReference type="NCBI Taxonomy" id="460523"/>
    <lineage>
        <taxon>Eukaryota</taxon>
        <taxon>Fungi</taxon>
        <taxon>Dikarya</taxon>
        <taxon>Ascomycota</taxon>
        <taxon>Saccharomycotina</taxon>
        <taxon>Pichiomycetes</taxon>
        <taxon>Pichiales</taxon>
        <taxon>Pichiaceae</taxon>
        <taxon>Ogataea</taxon>
    </lineage>
</organism>
<dbReference type="OrthoDB" id="3984991at2759"/>
<feature type="region of interest" description="Disordered" evidence="1">
    <location>
        <begin position="218"/>
        <end position="263"/>
    </location>
</feature>